<dbReference type="PANTHER" id="PTHR23339">
    <property type="entry name" value="TYROSINE SPECIFIC PROTEIN PHOSPHATASE AND DUAL SPECIFICITY PROTEIN PHOSPHATASE"/>
    <property type="match status" value="1"/>
</dbReference>
<feature type="region of interest" description="Disordered" evidence="5">
    <location>
        <begin position="462"/>
        <end position="487"/>
    </location>
</feature>
<protein>
    <recommendedName>
        <fullName evidence="2">protein-tyrosine-phosphatase</fullName>
        <ecNumber evidence="2">3.1.3.48</ecNumber>
    </recommendedName>
</protein>
<dbReference type="InterPro" id="IPR016130">
    <property type="entry name" value="Tyr_Pase_AS"/>
</dbReference>
<comment type="similarity">
    <text evidence="1">Belongs to the protein-tyrosine phosphatase family. Non-receptor class CDC14 subfamily.</text>
</comment>
<keyword evidence="3" id="KW-0378">Hydrolase</keyword>
<dbReference type="Proteomes" id="UP000792457">
    <property type="component" value="Unassembled WGS sequence"/>
</dbReference>
<sequence length="487" mass="55697">MTSTIPLSEDECWKISNNYPPFTTAPIKESNIAWISEFMKGRLYFALLRKPQKPPCTSTDHFFTTDDDFLYVPYNKDFGPLCLASLIRYCCLIKDKLYYQRLNRKRIVHCTSLTDPYTRANASYLIAGFAVLCLGQKPSDAIAPLLQRGTLKTHLPDIPPFRDASSSAGLKTITLLDCLNALHFALRHGFVNPNDFDVEEYERLQELNLNWISPRGLIAFAGPLERGYGYKPETYVDYFKKNNVQAIVRLNRPAYDRTVFTNAGIRLIDWCFPDGTPPPFTIVRDFLNLCNLLECGKLTSTNPGVIAVHCRAGLGRTGTLIATRLMGEYGMRARDAVAWIRICRPGSVMSLQQEWLENNEEFFITNFRKLRNLQRTLKSRVTNIGKPLFGIYSIHEKYAPKNGPLEGEFPPTGGLIDKENIIAKKKHKINKGKLNYYDFNTKYPIQRTRFAAKFPHMKSDNGEQIKRSYLTGKGLQGKQPIRRRRHS</sequence>
<accession>A0A8K0KB46</accession>
<dbReference type="EC" id="3.1.3.48" evidence="2"/>
<dbReference type="AlphaFoldDB" id="A0A8K0KB46"/>
<dbReference type="InterPro" id="IPR020422">
    <property type="entry name" value="TYR_PHOSPHATASE_DUAL_dom"/>
</dbReference>
<feature type="domain" description="Tyrosine-protein phosphatase" evidence="6">
    <location>
        <begin position="208"/>
        <end position="368"/>
    </location>
</feature>
<reference evidence="8" key="1">
    <citation type="submission" date="2013-04" db="EMBL/GenBank/DDBJ databases">
        <authorList>
            <person name="Qu J."/>
            <person name="Murali S.C."/>
            <person name="Bandaranaike D."/>
            <person name="Bellair M."/>
            <person name="Blankenburg K."/>
            <person name="Chao H."/>
            <person name="Dinh H."/>
            <person name="Doddapaneni H."/>
            <person name="Downs B."/>
            <person name="Dugan-Rocha S."/>
            <person name="Elkadiri S."/>
            <person name="Gnanaolivu R.D."/>
            <person name="Hernandez B."/>
            <person name="Javaid M."/>
            <person name="Jayaseelan J.C."/>
            <person name="Lee S."/>
            <person name="Li M."/>
            <person name="Ming W."/>
            <person name="Munidasa M."/>
            <person name="Muniz J."/>
            <person name="Nguyen L."/>
            <person name="Ongeri F."/>
            <person name="Osuji N."/>
            <person name="Pu L.-L."/>
            <person name="Puazo M."/>
            <person name="Qu C."/>
            <person name="Quiroz J."/>
            <person name="Raj R."/>
            <person name="Weissenberger G."/>
            <person name="Xin Y."/>
            <person name="Zou X."/>
            <person name="Han Y."/>
            <person name="Richards S."/>
            <person name="Worley K."/>
            <person name="Muzny D."/>
            <person name="Gibbs R."/>
        </authorList>
    </citation>
    <scope>NUCLEOTIDE SEQUENCE</scope>
    <source>
        <strain evidence="8">Sampled in the wild</strain>
    </source>
</reference>
<dbReference type="GO" id="GO:0004725">
    <property type="term" value="F:protein tyrosine phosphatase activity"/>
    <property type="evidence" value="ECO:0007669"/>
    <property type="project" value="UniProtKB-EC"/>
</dbReference>
<evidence type="ECO:0000256" key="5">
    <source>
        <dbReference type="SAM" id="MobiDB-lite"/>
    </source>
</evidence>
<dbReference type="Pfam" id="PF14671">
    <property type="entry name" value="DSPn"/>
    <property type="match status" value="1"/>
</dbReference>
<evidence type="ECO:0000256" key="3">
    <source>
        <dbReference type="ARBA" id="ARBA00022801"/>
    </source>
</evidence>
<name>A0A8K0KB46_LADFU</name>
<dbReference type="InterPro" id="IPR029260">
    <property type="entry name" value="DSPn"/>
</dbReference>
<keyword evidence="9" id="KW-1185">Reference proteome</keyword>
<dbReference type="PROSITE" id="PS00383">
    <property type="entry name" value="TYR_PHOSPHATASE_1"/>
    <property type="match status" value="1"/>
</dbReference>
<dbReference type="Gene3D" id="3.90.190.10">
    <property type="entry name" value="Protein tyrosine phosphatase superfamily"/>
    <property type="match status" value="2"/>
</dbReference>
<evidence type="ECO:0000256" key="1">
    <source>
        <dbReference type="ARBA" id="ARBA00007315"/>
    </source>
</evidence>
<dbReference type="InterPro" id="IPR003595">
    <property type="entry name" value="Tyr_Pase_cat"/>
</dbReference>
<dbReference type="EMBL" id="KZ308491">
    <property type="protein sequence ID" value="KAG8230505.1"/>
    <property type="molecule type" value="Genomic_DNA"/>
</dbReference>
<evidence type="ECO:0000259" key="6">
    <source>
        <dbReference type="PROSITE" id="PS50054"/>
    </source>
</evidence>
<evidence type="ECO:0000256" key="2">
    <source>
        <dbReference type="ARBA" id="ARBA00013064"/>
    </source>
</evidence>
<reference evidence="8" key="2">
    <citation type="submission" date="2017-10" db="EMBL/GenBank/DDBJ databases">
        <title>Ladona fulva Genome sequencing and assembly.</title>
        <authorList>
            <person name="Murali S."/>
            <person name="Richards S."/>
            <person name="Bandaranaike D."/>
            <person name="Bellair M."/>
            <person name="Blankenburg K."/>
            <person name="Chao H."/>
            <person name="Dinh H."/>
            <person name="Doddapaneni H."/>
            <person name="Dugan-Rocha S."/>
            <person name="Elkadiri S."/>
            <person name="Gnanaolivu R."/>
            <person name="Hernandez B."/>
            <person name="Skinner E."/>
            <person name="Javaid M."/>
            <person name="Lee S."/>
            <person name="Li M."/>
            <person name="Ming W."/>
            <person name="Munidasa M."/>
            <person name="Muniz J."/>
            <person name="Nguyen L."/>
            <person name="Hughes D."/>
            <person name="Osuji N."/>
            <person name="Pu L.-L."/>
            <person name="Puazo M."/>
            <person name="Qu C."/>
            <person name="Quiroz J."/>
            <person name="Raj R."/>
            <person name="Weissenberger G."/>
            <person name="Xin Y."/>
            <person name="Zou X."/>
            <person name="Han Y."/>
            <person name="Worley K."/>
            <person name="Muzny D."/>
            <person name="Gibbs R."/>
        </authorList>
    </citation>
    <scope>NUCLEOTIDE SEQUENCE</scope>
    <source>
        <strain evidence="8">Sampled in the wild</strain>
    </source>
</reference>
<comment type="caution">
    <text evidence="8">The sequence shown here is derived from an EMBL/GenBank/DDBJ whole genome shotgun (WGS) entry which is preliminary data.</text>
</comment>
<dbReference type="Pfam" id="PF22785">
    <property type="entry name" value="Tc-R-P"/>
    <property type="match status" value="1"/>
</dbReference>
<evidence type="ECO:0000313" key="8">
    <source>
        <dbReference type="EMBL" id="KAG8230505.1"/>
    </source>
</evidence>
<evidence type="ECO:0000259" key="7">
    <source>
        <dbReference type="PROSITE" id="PS50056"/>
    </source>
</evidence>
<dbReference type="PROSITE" id="PS50054">
    <property type="entry name" value="TYR_PHOSPHATASE_DUAL"/>
    <property type="match status" value="1"/>
</dbReference>
<evidence type="ECO:0000313" key="9">
    <source>
        <dbReference type="Proteomes" id="UP000792457"/>
    </source>
</evidence>
<dbReference type="InterPro" id="IPR050561">
    <property type="entry name" value="PTP"/>
</dbReference>
<dbReference type="InterPro" id="IPR029021">
    <property type="entry name" value="Prot-tyrosine_phosphatase-like"/>
</dbReference>
<dbReference type="SUPFAM" id="SSF52799">
    <property type="entry name" value="(Phosphotyrosine protein) phosphatases II"/>
    <property type="match status" value="2"/>
</dbReference>
<evidence type="ECO:0000256" key="4">
    <source>
        <dbReference type="ARBA" id="ARBA00022912"/>
    </source>
</evidence>
<keyword evidence="4" id="KW-0904">Protein phosphatase</keyword>
<proteinExistence type="inferred from homology"/>
<dbReference type="SMART" id="SM00404">
    <property type="entry name" value="PTPc_motif"/>
    <property type="match status" value="1"/>
</dbReference>
<organism evidence="8 9">
    <name type="scientific">Ladona fulva</name>
    <name type="common">Scarce chaser dragonfly</name>
    <name type="synonym">Libellula fulva</name>
    <dbReference type="NCBI Taxonomy" id="123851"/>
    <lineage>
        <taxon>Eukaryota</taxon>
        <taxon>Metazoa</taxon>
        <taxon>Ecdysozoa</taxon>
        <taxon>Arthropoda</taxon>
        <taxon>Hexapoda</taxon>
        <taxon>Insecta</taxon>
        <taxon>Pterygota</taxon>
        <taxon>Palaeoptera</taxon>
        <taxon>Odonata</taxon>
        <taxon>Epiprocta</taxon>
        <taxon>Anisoptera</taxon>
        <taxon>Libelluloidea</taxon>
        <taxon>Libellulidae</taxon>
        <taxon>Ladona</taxon>
    </lineage>
</organism>
<gene>
    <name evidence="8" type="ORF">J437_LFUL010605</name>
</gene>
<dbReference type="CDD" id="cd17657">
    <property type="entry name" value="CDC14_N"/>
    <property type="match status" value="1"/>
</dbReference>
<dbReference type="OrthoDB" id="266663at2759"/>
<feature type="domain" description="Tyrosine specific protein phosphatases" evidence="7">
    <location>
        <begin position="284"/>
        <end position="355"/>
    </location>
</feature>
<dbReference type="FunFam" id="3.90.190.10:FF:000006">
    <property type="entry name" value="Dual specificity protein phosphatase CDC14B"/>
    <property type="match status" value="1"/>
</dbReference>
<dbReference type="PROSITE" id="PS50056">
    <property type="entry name" value="TYR_PHOSPHATASE_2"/>
    <property type="match status" value="1"/>
</dbReference>
<dbReference type="InterPro" id="IPR000387">
    <property type="entry name" value="Tyr_Pase_dom"/>
</dbReference>